<feature type="repeat" description="WD" evidence="5">
    <location>
        <begin position="97"/>
        <end position="131"/>
    </location>
</feature>
<dbReference type="GO" id="GO:0003723">
    <property type="term" value="F:RNA binding"/>
    <property type="evidence" value="ECO:0007669"/>
    <property type="project" value="TreeGrafter"/>
</dbReference>
<dbReference type="GO" id="GO:0008380">
    <property type="term" value="P:RNA splicing"/>
    <property type="evidence" value="ECO:0007669"/>
    <property type="project" value="UniProtKB-KW"/>
</dbReference>
<dbReference type="GO" id="GO:0071013">
    <property type="term" value="C:catalytic step 2 spliceosome"/>
    <property type="evidence" value="ECO:0007669"/>
    <property type="project" value="TreeGrafter"/>
</dbReference>
<evidence type="ECO:0000256" key="3">
    <source>
        <dbReference type="ARBA" id="ARBA00022737"/>
    </source>
</evidence>
<reference evidence="7" key="1">
    <citation type="journal article" date="2018" name="Nat. Microbiol.">
        <title>Leveraging single-cell genomics to expand the fungal tree of life.</title>
        <authorList>
            <person name="Ahrendt S.R."/>
            <person name="Quandt C.A."/>
            <person name="Ciobanu D."/>
            <person name="Clum A."/>
            <person name="Salamov A."/>
            <person name="Andreopoulos B."/>
            <person name="Cheng J.F."/>
            <person name="Woyke T."/>
            <person name="Pelin A."/>
            <person name="Henrissat B."/>
            <person name="Reynolds N.K."/>
            <person name="Benny G.L."/>
            <person name="Smith M.E."/>
            <person name="James T.Y."/>
            <person name="Grigoriev I.V."/>
        </authorList>
    </citation>
    <scope>NUCLEOTIDE SEQUENCE [LARGE SCALE GENOMIC DNA]</scope>
    <source>
        <strain evidence="7">Benny S71-1</strain>
    </source>
</reference>
<keyword evidence="2" id="KW-0507">mRNA processing</keyword>
<keyword evidence="3" id="KW-0677">Repeat</keyword>
<evidence type="ECO:0000256" key="4">
    <source>
        <dbReference type="ARBA" id="ARBA00023187"/>
    </source>
</evidence>
<dbReference type="OrthoDB" id="1068471at2759"/>
<accession>A0A4P9Z122</accession>
<gene>
    <name evidence="6" type="ORF">SYNPS1DRAFT_15431</name>
</gene>
<dbReference type="InterPro" id="IPR019775">
    <property type="entry name" value="WD40_repeat_CS"/>
</dbReference>
<keyword evidence="7" id="KW-1185">Reference proteome</keyword>
<dbReference type="PROSITE" id="PS50294">
    <property type="entry name" value="WD_REPEATS_REGION"/>
    <property type="match status" value="4"/>
</dbReference>
<dbReference type="InterPro" id="IPR015943">
    <property type="entry name" value="WD40/YVTN_repeat-like_dom_sf"/>
</dbReference>
<feature type="repeat" description="WD" evidence="5">
    <location>
        <begin position="147"/>
        <end position="188"/>
    </location>
</feature>
<dbReference type="Gene3D" id="2.130.10.10">
    <property type="entry name" value="YVTN repeat-like/Quinoprotein amine dehydrogenase"/>
    <property type="match status" value="1"/>
</dbReference>
<dbReference type="SUPFAM" id="SSF50978">
    <property type="entry name" value="WD40 repeat-like"/>
    <property type="match status" value="1"/>
</dbReference>
<dbReference type="EMBL" id="KZ989683">
    <property type="protein sequence ID" value="RKP25612.1"/>
    <property type="molecule type" value="Genomic_DNA"/>
</dbReference>
<dbReference type="GO" id="GO:0006397">
    <property type="term" value="P:mRNA processing"/>
    <property type="evidence" value="ECO:0007669"/>
    <property type="project" value="UniProtKB-KW"/>
</dbReference>
<evidence type="ECO:0000256" key="5">
    <source>
        <dbReference type="PROSITE-ProRule" id="PRU00221"/>
    </source>
</evidence>
<dbReference type="PROSITE" id="PS50082">
    <property type="entry name" value="WD_REPEATS_2"/>
    <property type="match status" value="4"/>
</dbReference>
<dbReference type="SMART" id="SM00320">
    <property type="entry name" value="WD40"/>
    <property type="match status" value="5"/>
</dbReference>
<evidence type="ECO:0000256" key="2">
    <source>
        <dbReference type="ARBA" id="ARBA00022664"/>
    </source>
</evidence>
<feature type="non-terminal residue" evidence="6">
    <location>
        <position position="1"/>
    </location>
</feature>
<evidence type="ECO:0000313" key="7">
    <source>
        <dbReference type="Proteomes" id="UP000278143"/>
    </source>
</evidence>
<organism evidence="6 7">
    <name type="scientific">Syncephalis pseudoplumigaleata</name>
    <dbReference type="NCBI Taxonomy" id="1712513"/>
    <lineage>
        <taxon>Eukaryota</taxon>
        <taxon>Fungi</taxon>
        <taxon>Fungi incertae sedis</taxon>
        <taxon>Zoopagomycota</taxon>
        <taxon>Zoopagomycotina</taxon>
        <taxon>Zoopagomycetes</taxon>
        <taxon>Zoopagales</taxon>
        <taxon>Piptocephalidaceae</taxon>
        <taxon>Syncephalis</taxon>
    </lineage>
</organism>
<protein>
    <submittedName>
        <fullName evidence="6">WD40-repeat-containing domain protein</fullName>
    </submittedName>
</protein>
<dbReference type="PROSITE" id="PS00678">
    <property type="entry name" value="WD_REPEATS_1"/>
    <property type="match status" value="2"/>
</dbReference>
<feature type="repeat" description="WD" evidence="5">
    <location>
        <begin position="55"/>
        <end position="96"/>
    </location>
</feature>
<keyword evidence="1 5" id="KW-0853">WD repeat</keyword>
<name>A0A4P9Z122_9FUNG</name>
<dbReference type="InterPro" id="IPR052234">
    <property type="entry name" value="U5_snRNP_Component"/>
</dbReference>
<sequence>WDAATGQRVKKLKGHALYVNSCSVQEKYTGAGAILCSGSDDRTIWDLRAKEAVDTLEHPYQVTAVEFSSAGDQLFAGSLDNTITVWDVRQRTISYLLEGHQDTVTGIRKSPDGQYLLSNSMDNTVRIWDVKPFAVGHRCIKVFEGAPHGFEKNLLKVAWSPDGTRVAAGSGDRTVVVWDVDTRRILYKLPGHKGCVNEVGFHPREPIVVSCSTDRTLYIGEINPSP</sequence>
<feature type="repeat" description="WD" evidence="5">
    <location>
        <begin position="189"/>
        <end position="226"/>
    </location>
</feature>
<dbReference type="InterPro" id="IPR001680">
    <property type="entry name" value="WD40_rpt"/>
</dbReference>
<dbReference type="CDD" id="cd00200">
    <property type="entry name" value="WD40"/>
    <property type="match status" value="1"/>
</dbReference>
<keyword evidence="4" id="KW-0508">mRNA splicing</keyword>
<evidence type="ECO:0000313" key="6">
    <source>
        <dbReference type="EMBL" id="RKP25612.1"/>
    </source>
</evidence>
<dbReference type="Proteomes" id="UP000278143">
    <property type="component" value="Unassembled WGS sequence"/>
</dbReference>
<dbReference type="Pfam" id="PF00400">
    <property type="entry name" value="WD40"/>
    <property type="match status" value="5"/>
</dbReference>
<dbReference type="PANTHER" id="PTHR44006">
    <property type="entry name" value="U5 SMALL NUCLEAR RIBONUCLEOPROTEIN 40 KDA PROTEIN"/>
    <property type="match status" value="1"/>
</dbReference>
<evidence type="ECO:0000256" key="1">
    <source>
        <dbReference type="ARBA" id="ARBA00022574"/>
    </source>
</evidence>
<dbReference type="InterPro" id="IPR036322">
    <property type="entry name" value="WD40_repeat_dom_sf"/>
</dbReference>
<dbReference type="AlphaFoldDB" id="A0A4P9Z122"/>
<dbReference type="InterPro" id="IPR020472">
    <property type="entry name" value="WD40_PAC1"/>
</dbReference>
<dbReference type="PANTHER" id="PTHR44006:SF1">
    <property type="entry name" value="U5 SMALL NUCLEAR RIBONUCLEOPROTEIN 40 KDA PROTEIN"/>
    <property type="match status" value="1"/>
</dbReference>
<dbReference type="PRINTS" id="PR00320">
    <property type="entry name" value="GPROTEINBRPT"/>
</dbReference>
<proteinExistence type="predicted"/>